<name>A0A9N7Z901_PLEPL</name>
<comment type="caution">
    <text evidence="2">The sequence shown here is derived from an EMBL/GenBank/DDBJ whole genome shotgun (WGS) entry which is preliminary data.</text>
</comment>
<keyword evidence="3" id="KW-1185">Reference proteome</keyword>
<feature type="transmembrane region" description="Helical" evidence="1">
    <location>
        <begin position="78"/>
        <end position="97"/>
    </location>
</feature>
<keyword evidence="1" id="KW-0472">Membrane</keyword>
<dbReference type="AlphaFoldDB" id="A0A9N7Z901"/>
<gene>
    <name evidence="2" type="ORF">PLEPLA_LOCUS40824</name>
</gene>
<dbReference type="Proteomes" id="UP001153269">
    <property type="component" value="Unassembled WGS sequence"/>
</dbReference>
<sequence>MINQFKDGMNAFGELWDIIKANWIAFLPLFTNMQEPLSKEAFKAIFLYAYSSSGSNNREAEEDTIYCWEMVLNMIEALLSLSCFSFLVSHFLSVIVISNPHVFHLV</sequence>
<proteinExistence type="predicted"/>
<evidence type="ECO:0000313" key="3">
    <source>
        <dbReference type="Proteomes" id="UP001153269"/>
    </source>
</evidence>
<protein>
    <submittedName>
        <fullName evidence="2">Uncharacterized protein</fullName>
    </submittedName>
</protein>
<evidence type="ECO:0000313" key="2">
    <source>
        <dbReference type="EMBL" id="CAB1453074.1"/>
    </source>
</evidence>
<dbReference type="EMBL" id="CADEAL010004156">
    <property type="protein sequence ID" value="CAB1453074.1"/>
    <property type="molecule type" value="Genomic_DNA"/>
</dbReference>
<reference evidence="2" key="1">
    <citation type="submission" date="2020-03" db="EMBL/GenBank/DDBJ databases">
        <authorList>
            <person name="Weist P."/>
        </authorList>
    </citation>
    <scope>NUCLEOTIDE SEQUENCE</scope>
</reference>
<keyword evidence="1" id="KW-1133">Transmembrane helix</keyword>
<accession>A0A9N7Z901</accession>
<keyword evidence="1" id="KW-0812">Transmembrane</keyword>
<evidence type="ECO:0000256" key="1">
    <source>
        <dbReference type="SAM" id="Phobius"/>
    </source>
</evidence>
<organism evidence="2 3">
    <name type="scientific">Pleuronectes platessa</name>
    <name type="common">European plaice</name>
    <dbReference type="NCBI Taxonomy" id="8262"/>
    <lineage>
        <taxon>Eukaryota</taxon>
        <taxon>Metazoa</taxon>
        <taxon>Chordata</taxon>
        <taxon>Craniata</taxon>
        <taxon>Vertebrata</taxon>
        <taxon>Euteleostomi</taxon>
        <taxon>Actinopterygii</taxon>
        <taxon>Neopterygii</taxon>
        <taxon>Teleostei</taxon>
        <taxon>Neoteleostei</taxon>
        <taxon>Acanthomorphata</taxon>
        <taxon>Carangaria</taxon>
        <taxon>Pleuronectiformes</taxon>
        <taxon>Pleuronectoidei</taxon>
        <taxon>Pleuronectidae</taxon>
        <taxon>Pleuronectes</taxon>
    </lineage>
</organism>